<dbReference type="RefSeq" id="WP_327779551.1">
    <property type="nucleotide sequence ID" value="NZ_JAYXUD010000004.1"/>
</dbReference>
<dbReference type="PANTHER" id="PTHR30603">
    <property type="entry name" value="RNA POLYMERASE SIGMA FACTOR RPO"/>
    <property type="match status" value="1"/>
</dbReference>
<dbReference type="InterPro" id="IPR007630">
    <property type="entry name" value="RNA_pol_sigma70_r4"/>
</dbReference>
<dbReference type="Gene3D" id="1.10.10.10">
    <property type="entry name" value="Winged helix-like DNA-binding domain superfamily/Winged helix DNA-binding domain"/>
    <property type="match status" value="1"/>
</dbReference>
<feature type="domain" description="RNA polymerase sigma-70" evidence="7">
    <location>
        <begin position="236"/>
        <end position="262"/>
    </location>
</feature>
<gene>
    <name evidence="8" type="ORF">VXS00_06950</name>
</gene>
<dbReference type="PIRSF" id="PIRSF000770">
    <property type="entry name" value="RNA_pol_sigma-SigE/K"/>
    <property type="match status" value="1"/>
</dbReference>
<keyword evidence="9" id="KW-1185">Reference proteome</keyword>
<protein>
    <recommendedName>
        <fullName evidence="5">RNA polymerase sigma factor</fullName>
    </recommendedName>
</protein>
<dbReference type="NCBIfam" id="TIGR02937">
    <property type="entry name" value="sigma70-ECF"/>
    <property type="match status" value="1"/>
</dbReference>
<keyword evidence="1 5" id="KW-0805">Transcription regulation</keyword>
<organism evidence="8 9">
    <name type="scientific">Photobacterium piscicola</name>
    <dbReference type="NCBI Taxonomy" id="1378299"/>
    <lineage>
        <taxon>Bacteria</taxon>
        <taxon>Pseudomonadati</taxon>
        <taxon>Pseudomonadota</taxon>
        <taxon>Gammaproteobacteria</taxon>
        <taxon>Vibrionales</taxon>
        <taxon>Vibrionaceae</taxon>
        <taxon>Photobacterium</taxon>
    </lineage>
</organism>
<evidence type="ECO:0000313" key="9">
    <source>
        <dbReference type="Proteomes" id="UP001339429"/>
    </source>
</evidence>
<dbReference type="InterPro" id="IPR007627">
    <property type="entry name" value="RNA_pol_sigma70_r2"/>
</dbReference>
<evidence type="ECO:0000256" key="5">
    <source>
        <dbReference type="RuleBase" id="RU362124"/>
    </source>
</evidence>
<comment type="function">
    <text evidence="5">Sigma factors are initiation factors that promote the attachment of RNA polymerase to specific initiation sites and are then released.</text>
</comment>
<comment type="similarity">
    <text evidence="5">Belongs to the sigma-70 factor family.</text>
</comment>
<dbReference type="Pfam" id="PF04545">
    <property type="entry name" value="Sigma70_r4"/>
    <property type="match status" value="1"/>
</dbReference>
<dbReference type="SUPFAM" id="SSF88946">
    <property type="entry name" value="Sigma2 domain of RNA polymerase sigma factors"/>
    <property type="match status" value="1"/>
</dbReference>
<keyword evidence="4 5" id="KW-0804">Transcription</keyword>
<dbReference type="InterPro" id="IPR014284">
    <property type="entry name" value="RNA_pol_sigma-70_dom"/>
</dbReference>
<dbReference type="Gene3D" id="1.10.601.10">
    <property type="entry name" value="RNA Polymerase Primary Sigma Factor"/>
    <property type="match status" value="1"/>
</dbReference>
<keyword evidence="2 5" id="KW-0731">Sigma factor</keyword>
<name>A0ABU6LFR3_9GAMM</name>
<evidence type="ECO:0000256" key="1">
    <source>
        <dbReference type="ARBA" id="ARBA00023015"/>
    </source>
</evidence>
<accession>A0ABU6LFR3</accession>
<dbReference type="SUPFAM" id="SSF88659">
    <property type="entry name" value="Sigma3 and sigma4 domains of RNA polymerase sigma factors"/>
    <property type="match status" value="1"/>
</dbReference>
<dbReference type="InterPro" id="IPR000943">
    <property type="entry name" value="RNA_pol_sigma70"/>
</dbReference>
<dbReference type="PROSITE" id="PS00716">
    <property type="entry name" value="SIGMA70_2"/>
    <property type="match status" value="1"/>
</dbReference>
<dbReference type="InterPro" id="IPR013324">
    <property type="entry name" value="RNA_pol_sigma_r3/r4-like"/>
</dbReference>
<proteinExistence type="inferred from homology"/>
<evidence type="ECO:0000259" key="6">
    <source>
        <dbReference type="PROSITE" id="PS00715"/>
    </source>
</evidence>
<dbReference type="PANTHER" id="PTHR30603:SF67">
    <property type="entry name" value="RNA POLYMERASE SIGMA FACTOR RPOS"/>
    <property type="match status" value="1"/>
</dbReference>
<evidence type="ECO:0000259" key="7">
    <source>
        <dbReference type="PROSITE" id="PS00716"/>
    </source>
</evidence>
<evidence type="ECO:0000256" key="3">
    <source>
        <dbReference type="ARBA" id="ARBA00023125"/>
    </source>
</evidence>
<dbReference type="EMBL" id="JAYXUD010000004">
    <property type="protein sequence ID" value="MEC6898374.1"/>
    <property type="molecule type" value="Genomic_DNA"/>
</dbReference>
<dbReference type="PROSITE" id="PS00715">
    <property type="entry name" value="SIGMA70_1"/>
    <property type="match status" value="1"/>
</dbReference>
<reference evidence="8 9" key="1">
    <citation type="submission" date="2024-01" db="EMBL/GenBank/DDBJ databases">
        <title>Active colonisers of the gastrointestinal tract of Atlantic salmon farmed in a warm water region.</title>
        <authorList>
            <person name="Bowman J.P."/>
        </authorList>
    </citation>
    <scope>NUCLEOTIDE SEQUENCE [LARGE SCALE GENOMIC DNA]</scope>
    <source>
        <strain evidence="8 9">S4MW1</strain>
    </source>
</reference>
<dbReference type="InterPro" id="IPR013325">
    <property type="entry name" value="RNA_pol_sigma_r2"/>
</dbReference>
<dbReference type="InterPro" id="IPR036388">
    <property type="entry name" value="WH-like_DNA-bd_sf"/>
</dbReference>
<dbReference type="Proteomes" id="UP001339429">
    <property type="component" value="Unassembled WGS sequence"/>
</dbReference>
<dbReference type="Pfam" id="PF04542">
    <property type="entry name" value="Sigma70_r2"/>
    <property type="match status" value="1"/>
</dbReference>
<evidence type="ECO:0000256" key="2">
    <source>
        <dbReference type="ARBA" id="ARBA00023082"/>
    </source>
</evidence>
<dbReference type="PRINTS" id="PR00046">
    <property type="entry name" value="SIGMA70FCT"/>
</dbReference>
<evidence type="ECO:0000256" key="4">
    <source>
        <dbReference type="ARBA" id="ARBA00023163"/>
    </source>
</evidence>
<keyword evidence="3 5" id="KW-0238">DNA-binding</keyword>
<dbReference type="InterPro" id="IPR050239">
    <property type="entry name" value="Sigma-70_RNA_pol_init_factors"/>
</dbReference>
<sequence>MTGINIENDTLRIYLANISQAPLLSINDEILYSRKSLLGDNNSKRILIESNLRLVVSLAKKYKSSHLSLSDLISEGNLGLITAVDKFDPEKGYRFSTYATFWIKESIGRAIHNKNRTIRLPIPVSKNISNIFKASLKLLDSNKINNSHEISKLLNLNVSDVDVLIKYEFEMSSLEQSIGDSKPLHDYIYDENYHIDKEIESNEISSIITKILYKLSDVEREIICRRLGLLGFNPHTLKEISILIGLSGERIRQIQGEIFIKLKRFLLNDKYNNELIL</sequence>
<evidence type="ECO:0000313" key="8">
    <source>
        <dbReference type="EMBL" id="MEC6898374.1"/>
    </source>
</evidence>
<comment type="caution">
    <text evidence="8">The sequence shown here is derived from an EMBL/GenBank/DDBJ whole genome shotgun (WGS) entry which is preliminary data.</text>
</comment>
<feature type="domain" description="RNA polymerase sigma-70" evidence="6">
    <location>
        <begin position="71"/>
        <end position="84"/>
    </location>
</feature>